<dbReference type="OrthoDB" id="9808744at2"/>
<keyword evidence="2" id="KW-1277">Toxin-antitoxin system</keyword>
<comment type="caution">
    <text evidence="3">The sequence shown here is derived from an EMBL/GenBank/DDBJ whole genome shotgun (WGS) entry which is preliminary data.</text>
</comment>
<dbReference type="GO" id="GO:0003677">
    <property type="term" value="F:DNA binding"/>
    <property type="evidence" value="ECO:0007669"/>
    <property type="project" value="InterPro"/>
</dbReference>
<reference evidence="3 4" key="1">
    <citation type="submission" date="2018-02" db="EMBL/GenBank/DDBJ databases">
        <authorList>
            <person name="Cohen D.B."/>
            <person name="Kent A.D."/>
        </authorList>
    </citation>
    <scope>NUCLEOTIDE SEQUENCE [LARGE SCALE GENOMIC DNA]</scope>
    <source>
        <strain evidence="3 4">ULC007</strain>
    </source>
</reference>
<keyword evidence="3" id="KW-0255">Endonuclease</keyword>
<evidence type="ECO:0000256" key="2">
    <source>
        <dbReference type="ARBA" id="ARBA00022649"/>
    </source>
</evidence>
<accession>A0A2T1DLA9</accession>
<evidence type="ECO:0000313" key="4">
    <source>
        <dbReference type="Proteomes" id="UP000238634"/>
    </source>
</evidence>
<dbReference type="InterPro" id="IPR003477">
    <property type="entry name" value="PemK-like"/>
</dbReference>
<keyword evidence="3" id="KW-0540">Nuclease</keyword>
<evidence type="ECO:0000313" key="3">
    <source>
        <dbReference type="EMBL" id="PSB21262.1"/>
    </source>
</evidence>
<dbReference type="PANTHER" id="PTHR33988">
    <property type="entry name" value="ENDORIBONUCLEASE MAZF-RELATED"/>
    <property type="match status" value="1"/>
</dbReference>
<dbReference type="Pfam" id="PF02452">
    <property type="entry name" value="PemK_toxin"/>
    <property type="match status" value="1"/>
</dbReference>
<dbReference type="GO" id="GO:0004521">
    <property type="term" value="F:RNA endonuclease activity"/>
    <property type="evidence" value="ECO:0007669"/>
    <property type="project" value="TreeGrafter"/>
</dbReference>
<gene>
    <name evidence="3" type="ORF">C7B65_04860</name>
</gene>
<dbReference type="InterPro" id="IPR011067">
    <property type="entry name" value="Plasmid_toxin/cell-grow_inhib"/>
</dbReference>
<keyword evidence="4" id="KW-1185">Reference proteome</keyword>
<name>A0A2T1DLA9_9CYAN</name>
<dbReference type="GO" id="GO:0006402">
    <property type="term" value="P:mRNA catabolic process"/>
    <property type="evidence" value="ECO:0007669"/>
    <property type="project" value="TreeGrafter"/>
</dbReference>
<proteinExistence type="inferred from homology"/>
<dbReference type="AlphaFoldDB" id="A0A2T1DLA9"/>
<dbReference type="STRING" id="1920490.GCA_001895925_02277"/>
<dbReference type="NCBIfam" id="NF007386">
    <property type="entry name" value="PRK09907.1"/>
    <property type="match status" value="1"/>
</dbReference>
<dbReference type="GO" id="GO:0016075">
    <property type="term" value="P:rRNA catabolic process"/>
    <property type="evidence" value="ECO:0007669"/>
    <property type="project" value="TreeGrafter"/>
</dbReference>
<dbReference type="Proteomes" id="UP000238634">
    <property type="component" value="Unassembled WGS sequence"/>
</dbReference>
<dbReference type="SUPFAM" id="SSF50118">
    <property type="entry name" value="Cell growth inhibitor/plasmid maintenance toxic component"/>
    <property type="match status" value="1"/>
</dbReference>
<organism evidence="3 4">
    <name type="scientific">Phormidesmis priestleyi ULC007</name>
    <dbReference type="NCBI Taxonomy" id="1920490"/>
    <lineage>
        <taxon>Bacteria</taxon>
        <taxon>Bacillati</taxon>
        <taxon>Cyanobacteriota</taxon>
        <taxon>Cyanophyceae</taxon>
        <taxon>Leptolyngbyales</taxon>
        <taxon>Leptolyngbyaceae</taxon>
        <taxon>Phormidesmis</taxon>
    </lineage>
</organism>
<sequence>MKSGKRRVYVPDRGDIVKLSFDPQEGHEQAGYRPAIILSPARYNNLSSLALMCPITNQSKGFSFEVRLMEEMITSGVILSDQVKSFDWRSRRAKFVEKAPDALIEEVLAKLETLLG</sequence>
<dbReference type="Gene3D" id="2.30.30.110">
    <property type="match status" value="1"/>
</dbReference>
<dbReference type="EMBL" id="PVWG01000003">
    <property type="protein sequence ID" value="PSB21262.1"/>
    <property type="molecule type" value="Genomic_DNA"/>
</dbReference>
<protein>
    <submittedName>
        <fullName evidence="3">mRNA-degrading endonuclease</fullName>
    </submittedName>
</protein>
<evidence type="ECO:0000256" key="1">
    <source>
        <dbReference type="ARBA" id="ARBA00007521"/>
    </source>
</evidence>
<comment type="similarity">
    <text evidence="1">Belongs to the PemK/MazF family.</text>
</comment>
<dbReference type="RefSeq" id="WP_073069913.1">
    <property type="nucleotide sequence ID" value="NZ_MPPI01000004.1"/>
</dbReference>
<reference evidence="3 4" key="2">
    <citation type="submission" date="2018-03" db="EMBL/GenBank/DDBJ databases">
        <title>The ancient ancestry and fast evolution of plastids.</title>
        <authorList>
            <person name="Moore K.R."/>
            <person name="Magnabosco C."/>
            <person name="Momper L."/>
            <person name="Gold D.A."/>
            <person name="Bosak T."/>
            <person name="Fournier G.P."/>
        </authorList>
    </citation>
    <scope>NUCLEOTIDE SEQUENCE [LARGE SCALE GENOMIC DNA]</scope>
    <source>
        <strain evidence="3 4">ULC007</strain>
    </source>
</reference>
<dbReference type="PANTHER" id="PTHR33988:SF3">
    <property type="entry name" value="ENDORIBONUCLEASE TOXIN CHPB-RELATED"/>
    <property type="match status" value="1"/>
</dbReference>
<keyword evidence="3" id="KW-0378">Hydrolase</keyword>